<dbReference type="AlphaFoldDB" id="A0A517U251"/>
<gene>
    <name evidence="1" type="ORF">I41_39030</name>
</gene>
<evidence type="ECO:0000313" key="2">
    <source>
        <dbReference type="Proteomes" id="UP000317909"/>
    </source>
</evidence>
<dbReference type="RefSeq" id="WP_145434442.1">
    <property type="nucleotide sequence ID" value="NZ_CP036339.1"/>
</dbReference>
<dbReference type="Proteomes" id="UP000317909">
    <property type="component" value="Chromosome"/>
</dbReference>
<organism evidence="1 2">
    <name type="scientific">Lacipirellula limnantheis</name>
    <dbReference type="NCBI Taxonomy" id="2528024"/>
    <lineage>
        <taxon>Bacteria</taxon>
        <taxon>Pseudomonadati</taxon>
        <taxon>Planctomycetota</taxon>
        <taxon>Planctomycetia</taxon>
        <taxon>Pirellulales</taxon>
        <taxon>Lacipirellulaceae</taxon>
        <taxon>Lacipirellula</taxon>
    </lineage>
</organism>
<dbReference type="EMBL" id="CP036339">
    <property type="protein sequence ID" value="QDT74704.1"/>
    <property type="molecule type" value="Genomic_DNA"/>
</dbReference>
<keyword evidence="2" id="KW-1185">Reference proteome</keyword>
<name>A0A517U251_9BACT</name>
<reference evidence="1 2" key="1">
    <citation type="submission" date="2019-02" db="EMBL/GenBank/DDBJ databases">
        <title>Deep-cultivation of Planctomycetes and their phenomic and genomic characterization uncovers novel biology.</title>
        <authorList>
            <person name="Wiegand S."/>
            <person name="Jogler M."/>
            <person name="Boedeker C."/>
            <person name="Pinto D."/>
            <person name="Vollmers J."/>
            <person name="Rivas-Marin E."/>
            <person name="Kohn T."/>
            <person name="Peeters S.H."/>
            <person name="Heuer A."/>
            <person name="Rast P."/>
            <person name="Oberbeckmann S."/>
            <person name="Bunk B."/>
            <person name="Jeske O."/>
            <person name="Meyerdierks A."/>
            <person name="Storesund J.E."/>
            <person name="Kallscheuer N."/>
            <person name="Luecker S."/>
            <person name="Lage O.M."/>
            <person name="Pohl T."/>
            <person name="Merkel B.J."/>
            <person name="Hornburger P."/>
            <person name="Mueller R.-W."/>
            <person name="Bruemmer F."/>
            <person name="Labrenz M."/>
            <person name="Spormann A.M."/>
            <person name="Op den Camp H."/>
            <person name="Overmann J."/>
            <person name="Amann R."/>
            <person name="Jetten M.S.M."/>
            <person name="Mascher T."/>
            <person name="Medema M.H."/>
            <person name="Devos D.P."/>
            <person name="Kaster A.-K."/>
            <person name="Ovreas L."/>
            <person name="Rohde M."/>
            <person name="Galperin M.Y."/>
            <person name="Jogler C."/>
        </authorList>
    </citation>
    <scope>NUCLEOTIDE SEQUENCE [LARGE SCALE GENOMIC DNA]</scope>
    <source>
        <strain evidence="1 2">I41</strain>
    </source>
</reference>
<proteinExistence type="predicted"/>
<accession>A0A517U251</accession>
<dbReference type="KEGG" id="llh:I41_39030"/>
<sequence length="137" mass="15134">MYNRQTIAAMVGIMLAFCAGCSHPGQRLLQARIEKDGQPVLQTRFGVPDSWDQYAAWQRLDSQVFEPVSTLKLDPNDFGQLVIKGNIRVTLVHAGKRFAAVNIEQIRLVSVSAGAKTWQLAPGEVDRTAKALNAKKE</sequence>
<dbReference type="OrthoDB" id="9911501at2"/>
<evidence type="ECO:0000313" key="1">
    <source>
        <dbReference type="EMBL" id="QDT74704.1"/>
    </source>
</evidence>
<protein>
    <submittedName>
        <fullName evidence="1">Uncharacterized protein</fullName>
    </submittedName>
</protein>